<evidence type="ECO:0000256" key="1">
    <source>
        <dbReference type="SAM" id="MobiDB-lite"/>
    </source>
</evidence>
<gene>
    <name evidence="2" type="ORF">Dda_5998</name>
</gene>
<reference evidence="2" key="1">
    <citation type="submission" date="2023-01" db="EMBL/GenBank/DDBJ databases">
        <title>The chitinases involved in constricting ring structure development in the nematode-trapping fungus Drechslerella dactyloides.</title>
        <authorList>
            <person name="Wang R."/>
            <person name="Zhang L."/>
            <person name="Tang P."/>
            <person name="Li S."/>
            <person name="Liang L."/>
        </authorList>
    </citation>
    <scope>NUCLEOTIDE SEQUENCE</scope>
    <source>
        <strain evidence="2">YMF1.00031</strain>
    </source>
</reference>
<dbReference type="Proteomes" id="UP001221413">
    <property type="component" value="Unassembled WGS sequence"/>
</dbReference>
<dbReference type="EMBL" id="JAQGDS010000007">
    <property type="protein sequence ID" value="KAJ6259101.1"/>
    <property type="molecule type" value="Genomic_DNA"/>
</dbReference>
<keyword evidence="3" id="KW-1185">Reference proteome</keyword>
<dbReference type="AlphaFoldDB" id="A0AAD6IVB7"/>
<comment type="caution">
    <text evidence="2">The sequence shown here is derived from an EMBL/GenBank/DDBJ whole genome shotgun (WGS) entry which is preliminary data.</text>
</comment>
<evidence type="ECO:0000313" key="3">
    <source>
        <dbReference type="Proteomes" id="UP001221413"/>
    </source>
</evidence>
<protein>
    <submittedName>
        <fullName evidence="2">Uncharacterized protein</fullName>
    </submittedName>
</protein>
<sequence length="66" mass="7651">MDMIPRKAMKEYRALKPITFLPIDDLPSKYGVYDSRRAIKRKEDEMGGMGGQECQESRVKMVKAKQ</sequence>
<feature type="region of interest" description="Disordered" evidence="1">
    <location>
        <begin position="43"/>
        <end position="66"/>
    </location>
</feature>
<accession>A0AAD6IVB7</accession>
<name>A0AAD6IVB7_DREDA</name>
<evidence type="ECO:0000313" key="2">
    <source>
        <dbReference type="EMBL" id="KAJ6259101.1"/>
    </source>
</evidence>
<proteinExistence type="predicted"/>
<organism evidence="2 3">
    <name type="scientific">Drechslerella dactyloides</name>
    <name type="common">Nematode-trapping fungus</name>
    <name type="synonym">Arthrobotrys dactyloides</name>
    <dbReference type="NCBI Taxonomy" id="74499"/>
    <lineage>
        <taxon>Eukaryota</taxon>
        <taxon>Fungi</taxon>
        <taxon>Dikarya</taxon>
        <taxon>Ascomycota</taxon>
        <taxon>Pezizomycotina</taxon>
        <taxon>Orbiliomycetes</taxon>
        <taxon>Orbiliales</taxon>
        <taxon>Orbiliaceae</taxon>
        <taxon>Drechslerella</taxon>
    </lineage>
</organism>